<accession>C7RRN8</accession>
<evidence type="ECO:0000313" key="1">
    <source>
        <dbReference type="EMBL" id="ACV34527.1"/>
    </source>
</evidence>
<dbReference type="AlphaFoldDB" id="C7RRN8"/>
<proteinExistence type="predicted"/>
<reference evidence="1" key="2">
    <citation type="submission" date="2009-09" db="EMBL/GenBank/DDBJ databases">
        <title>Complete sequence of chromosome of Candidatus Accumulibacter phosphatis clade IIA str. UW-1.</title>
        <authorList>
            <consortium name="US DOE Joint Genome Institute"/>
            <person name="Martin H.G."/>
            <person name="Ivanova N."/>
            <person name="Kunin V."/>
            <person name="Warnecke F."/>
            <person name="Barry K."/>
            <person name="He S."/>
            <person name="Salamov A."/>
            <person name="Szeto E."/>
            <person name="Dalin E."/>
            <person name="Pangilinan J.L."/>
            <person name="Lapidus A."/>
            <person name="Lowry S."/>
            <person name="Kyrpides N.C."/>
            <person name="McMahon K.D."/>
            <person name="Hugenholtz P."/>
        </authorList>
    </citation>
    <scope>NUCLEOTIDE SEQUENCE [LARGE SCALE GENOMIC DNA]</scope>
    <source>
        <strain evidence="1">UW-1</strain>
    </source>
</reference>
<protein>
    <submittedName>
        <fullName evidence="1">Uncharacterized protein</fullName>
    </submittedName>
</protein>
<name>C7RRN8_ACCRE</name>
<dbReference type="KEGG" id="app:CAP2UW1_1199"/>
<reference evidence="1" key="1">
    <citation type="submission" date="2009-08" db="EMBL/GenBank/DDBJ databases">
        <authorList>
            <consortium name="US DOE Joint Genome Institute"/>
            <person name="Lucas S."/>
            <person name="Copeland A."/>
            <person name="Lapidus A."/>
            <person name="Glavina del Rio T."/>
            <person name="Dalin E."/>
            <person name="Tice H."/>
            <person name="Bruce D."/>
            <person name="Barry K."/>
            <person name="Pitluck S."/>
            <person name="Lowry S."/>
            <person name="Larimer F."/>
            <person name="Land M."/>
            <person name="Hauser L."/>
            <person name="Kyrpides N."/>
            <person name="Ivanova N."/>
            <person name="McMahon K.D."/>
            <person name="Hugenholtz P."/>
        </authorList>
    </citation>
    <scope>NUCLEOTIDE SEQUENCE</scope>
    <source>
        <strain evidence="1">UW-1</strain>
    </source>
</reference>
<gene>
    <name evidence="1" type="ordered locus">CAP2UW1_1199</name>
</gene>
<dbReference type="HOGENOM" id="CLU_1154411_0_0_4"/>
<organism evidence="1">
    <name type="scientific">Accumulibacter regalis</name>
    <dbReference type="NCBI Taxonomy" id="522306"/>
    <lineage>
        <taxon>Bacteria</taxon>
        <taxon>Pseudomonadati</taxon>
        <taxon>Pseudomonadota</taxon>
        <taxon>Betaproteobacteria</taxon>
        <taxon>Candidatus Accumulibacter</taxon>
    </lineage>
</organism>
<sequence length="240" mass="26066">MIGVLTSSDKVTRRDYGKLFCARNAGSPAGFVAHPGRRSGTRALALERSRRTDARVRRARFISSCLILAARRAGVHRGGRRGRRVTAAAASGFLGRESCRRLSTPASGAAGAKHRRSRSLRFEDALAWRAPQPHFACTRLADAKVPSLRCHCPSHAEARLTRCACRSAPVLEAGDAGPPPFVRTAPWQEKPALHEDPFALPEHLFGEIMSGRLLSPARPAPRLARALSSLGSARARRWAD</sequence>
<dbReference type="STRING" id="522306.CAP2UW1_1199"/>
<dbReference type="EMBL" id="CP001715">
    <property type="protein sequence ID" value="ACV34527.1"/>
    <property type="molecule type" value="Genomic_DNA"/>
</dbReference>